<organism evidence="3 4">
    <name type="scientific">Favolaschia claudopus</name>
    <dbReference type="NCBI Taxonomy" id="2862362"/>
    <lineage>
        <taxon>Eukaryota</taxon>
        <taxon>Fungi</taxon>
        <taxon>Dikarya</taxon>
        <taxon>Basidiomycota</taxon>
        <taxon>Agaricomycotina</taxon>
        <taxon>Agaricomycetes</taxon>
        <taxon>Agaricomycetidae</taxon>
        <taxon>Agaricales</taxon>
        <taxon>Marasmiineae</taxon>
        <taxon>Mycenaceae</taxon>
        <taxon>Favolaschia</taxon>
    </lineage>
</organism>
<keyword evidence="2" id="KW-0560">Oxidoreductase</keyword>
<dbReference type="GO" id="GO:0016491">
    <property type="term" value="F:oxidoreductase activity"/>
    <property type="evidence" value="ECO:0007669"/>
    <property type="project" value="UniProtKB-KW"/>
</dbReference>
<gene>
    <name evidence="3" type="ORF">R3P38DRAFT_1881954</name>
</gene>
<reference evidence="3 4" key="1">
    <citation type="journal article" date="2024" name="J Genomics">
        <title>Draft genome sequencing and assembly of Favolaschia claudopus CIRM-BRFM 2984 isolated from oak limbs.</title>
        <authorList>
            <person name="Navarro D."/>
            <person name="Drula E."/>
            <person name="Chaduli D."/>
            <person name="Cazenave R."/>
            <person name="Ahrendt S."/>
            <person name="Wang J."/>
            <person name="Lipzen A."/>
            <person name="Daum C."/>
            <person name="Barry K."/>
            <person name="Grigoriev I.V."/>
            <person name="Favel A."/>
            <person name="Rosso M.N."/>
            <person name="Martin F."/>
        </authorList>
    </citation>
    <scope>NUCLEOTIDE SEQUENCE [LARGE SCALE GENOMIC DNA]</scope>
    <source>
        <strain evidence="3 4">CIRM-BRFM 2984</strain>
    </source>
</reference>
<dbReference type="PANTHER" id="PTHR24320:SF283">
    <property type="entry name" value="RETINOL DEHYDROGENASE 11"/>
    <property type="match status" value="1"/>
</dbReference>
<proteinExistence type="inferred from homology"/>
<protein>
    <submittedName>
        <fullName evidence="3">Uncharacterized protein</fullName>
    </submittedName>
</protein>
<dbReference type="AlphaFoldDB" id="A0AAW0DCL1"/>
<name>A0AAW0DCL1_9AGAR</name>
<dbReference type="Gene3D" id="3.40.50.720">
    <property type="entry name" value="NAD(P)-binding Rossmann-like Domain"/>
    <property type="match status" value="1"/>
</dbReference>
<evidence type="ECO:0000256" key="1">
    <source>
        <dbReference type="ARBA" id="ARBA00006484"/>
    </source>
</evidence>
<dbReference type="PANTHER" id="PTHR24320">
    <property type="entry name" value="RETINOL DEHYDROGENASE"/>
    <property type="match status" value="1"/>
</dbReference>
<comment type="caution">
    <text evidence="3">The sequence shown here is derived from an EMBL/GenBank/DDBJ whole genome shotgun (WGS) entry which is preliminary data.</text>
</comment>
<sequence>MPTVSEHIEATVFAAWTAQIGYKSCLYPHSLLQQLRKKSPICTLAAQIRGKNVLITGTSLNGIGFETAGATAKYANLVVITGYNPQRLKLSEDAIKKEIPGPNVRALILDLCSLASVRKAAAEVNAYTEPIHVLIHNAAHGGGPFQATVDGFESQMATAHIGAFLLTKLLAPKLLASRSPTYTPRVVLVSSEGHAHGPGVDIDAVARPKPEEHSTSSAYLQSKSANILFAIELSKRAEGKIKAYSLHPGAIYTNLLQKPENKTLLISIGFLKADGTPNDREHPFKTIPQGAATTMAAAFDPRIEDQSGSFLWDCAVANDKIAPHSSDPVSVMLSDDVLVFTDLLTGEGQEVVGRHGRGSRRKIHLLIDSDICDHTTQNVRPMYSQCRSAVCSNMA</sequence>
<dbReference type="InterPro" id="IPR036291">
    <property type="entry name" value="NAD(P)-bd_dom_sf"/>
</dbReference>
<dbReference type="Proteomes" id="UP001362999">
    <property type="component" value="Unassembled WGS sequence"/>
</dbReference>
<comment type="similarity">
    <text evidence="1">Belongs to the short-chain dehydrogenases/reductases (SDR) family.</text>
</comment>
<evidence type="ECO:0000256" key="2">
    <source>
        <dbReference type="ARBA" id="ARBA00023002"/>
    </source>
</evidence>
<keyword evidence="4" id="KW-1185">Reference proteome</keyword>
<dbReference type="SUPFAM" id="SSF51735">
    <property type="entry name" value="NAD(P)-binding Rossmann-fold domains"/>
    <property type="match status" value="1"/>
</dbReference>
<dbReference type="EMBL" id="JAWWNJ010000009">
    <property type="protein sequence ID" value="KAK7048929.1"/>
    <property type="molecule type" value="Genomic_DNA"/>
</dbReference>
<evidence type="ECO:0000313" key="4">
    <source>
        <dbReference type="Proteomes" id="UP001362999"/>
    </source>
</evidence>
<dbReference type="Pfam" id="PF00106">
    <property type="entry name" value="adh_short"/>
    <property type="match status" value="1"/>
</dbReference>
<dbReference type="InterPro" id="IPR002347">
    <property type="entry name" value="SDR_fam"/>
</dbReference>
<evidence type="ECO:0000313" key="3">
    <source>
        <dbReference type="EMBL" id="KAK7048929.1"/>
    </source>
</evidence>
<accession>A0AAW0DCL1</accession>